<dbReference type="InterPro" id="IPR038570">
    <property type="entry name" value="HicA_sf"/>
</dbReference>
<accession>A0ABT3HIR1</accession>
<keyword evidence="5" id="KW-0378">Hydrolase</keyword>
<gene>
    <name evidence="8" type="ORF">OH806_00020</name>
</gene>
<sequence length="55" mass="6195">MGVRNSFSRKEVIKSLKILGCVFVRQGKGSHELRYNPDTDATFVLAFHAGKPMKE</sequence>
<comment type="caution">
    <text evidence="8">The sequence shown here is derived from an EMBL/GenBank/DDBJ whole genome shotgun (WGS) entry which is preliminary data.</text>
</comment>
<evidence type="ECO:0000256" key="4">
    <source>
        <dbReference type="ARBA" id="ARBA00022759"/>
    </source>
</evidence>
<keyword evidence="6" id="KW-0694">RNA-binding</keyword>
<keyword evidence="3" id="KW-0540">Nuclease</keyword>
<proteinExistence type="inferred from homology"/>
<reference evidence="8" key="1">
    <citation type="submission" date="2022-10" db="EMBL/GenBank/DDBJ databases">
        <title>Chryseobacterium babae sp. nov. isolated from the gut of the beetle Oryctes rhinoceros, and Chryseobacterium kimseyorum sp. nov., isolated from a stick insect rearing cage.</title>
        <authorList>
            <person name="Shelomi M."/>
            <person name="Han C.-J."/>
            <person name="Chen W.-M."/>
            <person name="Chen H.-K."/>
            <person name="Liaw S.-J."/>
            <person name="Muhle E."/>
            <person name="Clermont D."/>
        </authorList>
    </citation>
    <scope>NUCLEOTIDE SEQUENCE</scope>
    <source>
        <strain evidence="8">WLa1L2M3</strain>
    </source>
</reference>
<evidence type="ECO:0000256" key="6">
    <source>
        <dbReference type="ARBA" id="ARBA00022884"/>
    </source>
</evidence>
<evidence type="ECO:0000313" key="9">
    <source>
        <dbReference type="Proteomes" id="UP001163719"/>
    </source>
</evidence>
<organism evidence="8 9">
    <name type="scientific">Chryseobacterium oryctis</name>
    <dbReference type="NCBI Taxonomy" id="2952618"/>
    <lineage>
        <taxon>Bacteria</taxon>
        <taxon>Pseudomonadati</taxon>
        <taxon>Bacteroidota</taxon>
        <taxon>Flavobacteriia</taxon>
        <taxon>Flavobacteriales</taxon>
        <taxon>Weeksellaceae</taxon>
        <taxon>Chryseobacterium group</taxon>
        <taxon>Chryseobacterium</taxon>
    </lineage>
</organism>
<protein>
    <submittedName>
        <fullName evidence="8">Type II toxin-antitoxin system HicA family toxin</fullName>
    </submittedName>
</protein>
<keyword evidence="7" id="KW-0346">Stress response</keyword>
<dbReference type="InterPro" id="IPR012933">
    <property type="entry name" value="HicA_mRNA_interferase"/>
</dbReference>
<keyword evidence="4" id="KW-0255">Endonuclease</keyword>
<dbReference type="SUPFAM" id="SSF54786">
    <property type="entry name" value="YcfA/nrd intein domain"/>
    <property type="match status" value="1"/>
</dbReference>
<comment type="similarity">
    <text evidence="1">Belongs to the HicA mRNA interferase family.</text>
</comment>
<keyword evidence="2" id="KW-1277">Toxin-antitoxin system</keyword>
<dbReference type="EMBL" id="JAPDHV010000001">
    <property type="protein sequence ID" value="MCW3159663.1"/>
    <property type="molecule type" value="Genomic_DNA"/>
</dbReference>
<evidence type="ECO:0000256" key="3">
    <source>
        <dbReference type="ARBA" id="ARBA00022722"/>
    </source>
</evidence>
<evidence type="ECO:0000256" key="2">
    <source>
        <dbReference type="ARBA" id="ARBA00022649"/>
    </source>
</evidence>
<dbReference type="Pfam" id="PF07927">
    <property type="entry name" value="HicA_toxin"/>
    <property type="match status" value="1"/>
</dbReference>
<dbReference type="Proteomes" id="UP001163719">
    <property type="component" value="Unassembled WGS sequence"/>
</dbReference>
<dbReference type="Gene3D" id="3.30.920.30">
    <property type="entry name" value="Hypothetical protein"/>
    <property type="match status" value="1"/>
</dbReference>
<evidence type="ECO:0000256" key="1">
    <source>
        <dbReference type="ARBA" id="ARBA00006620"/>
    </source>
</evidence>
<evidence type="ECO:0000313" key="8">
    <source>
        <dbReference type="EMBL" id="MCW3159663.1"/>
    </source>
</evidence>
<dbReference type="RefSeq" id="WP_264741640.1">
    <property type="nucleotide sequence ID" value="NZ_JAPDHV010000001.1"/>
</dbReference>
<evidence type="ECO:0000256" key="7">
    <source>
        <dbReference type="ARBA" id="ARBA00023016"/>
    </source>
</evidence>
<name>A0ABT3HIR1_9FLAO</name>
<evidence type="ECO:0000256" key="5">
    <source>
        <dbReference type="ARBA" id="ARBA00022801"/>
    </source>
</evidence>
<keyword evidence="9" id="KW-1185">Reference proteome</keyword>